<dbReference type="PANTHER" id="PTHR30086">
    <property type="entry name" value="ARGININE EXPORTER PROTEIN ARGO"/>
    <property type="match status" value="1"/>
</dbReference>
<dbReference type="EMBL" id="PVNP01000108">
    <property type="protein sequence ID" value="PRO73559.1"/>
    <property type="molecule type" value="Genomic_DNA"/>
</dbReference>
<dbReference type="Proteomes" id="UP000238949">
    <property type="component" value="Unassembled WGS sequence"/>
</dbReference>
<feature type="transmembrane region" description="Helical" evidence="6">
    <location>
        <begin position="117"/>
        <end position="143"/>
    </location>
</feature>
<dbReference type="GO" id="GO:0005886">
    <property type="term" value="C:plasma membrane"/>
    <property type="evidence" value="ECO:0007669"/>
    <property type="project" value="UniProtKB-SubCell"/>
</dbReference>
<evidence type="ECO:0000256" key="6">
    <source>
        <dbReference type="SAM" id="Phobius"/>
    </source>
</evidence>
<feature type="transmembrane region" description="Helical" evidence="6">
    <location>
        <begin position="155"/>
        <end position="179"/>
    </location>
</feature>
<proteinExistence type="predicted"/>
<keyword evidence="5 6" id="KW-0472">Membrane</keyword>
<accession>A0A2S9VAQ9</accession>
<evidence type="ECO:0000256" key="2">
    <source>
        <dbReference type="ARBA" id="ARBA00022475"/>
    </source>
</evidence>
<reference evidence="8" key="1">
    <citation type="journal article" date="2020" name="Int. J. Syst. Evol. Microbiol.">
        <title>Alteromonas alba sp. nov., a marine bacterium isolated from the seawater of the West Pacific Ocean.</title>
        <authorList>
            <person name="Sun C."/>
            <person name="Wu Y.-H."/>
            <person name="Xamxidin M."/>
            <person name="Cheng H."/>
            <person name="Xu X.-W."/>
        </authorList>
    </citation>
    <scope>NUCLEOTIDE SEQUENCE [LARGE SCALE GENOMIC DNA]</scope>
    <source>
        <strain evidence="8">190</strain>
    </source>
</reference>
<dbReference type="PANTHER" id="PTHR30086:SF20">
    <property type="entry name" value="ARGININE EXPORTER PROTEIN ARGO-RELATED"/>
    <property type="match status" value="1"/>
</dbReference>
<comment type="subcellular location">
    <subcellularLocation>
        <location evidence="1">Cell membrane</location>
        <topology evidence="1">Multi-pass membrane protein</topology>
    </subcellularLocation>
</comment>
<feature type="transmembrane region" description="Helical" evidence="6">
    <location>
        <begin position="41"/>
        <end position="64"/>
    </location>
</feature>
<feature type="transmembrane region" description="Helical" evidence="6">
    <location>
        <begin position="191"/>
        <end position="210"/>
    </location>
</feature>
<evidence type="ECO:0000256" key="1">
    <source>
        <dbReference type="ARBA" id="ARBA00004651"/>
    </source>
</evidence>
<dbReference type="Pfam" id="PF01810">
    <property type="entry name" value="LysE"/>
    <property type="match status" value="1"/>
</dbReference>
<dbReference type="AlphaFoldDB" id="A0A2S9VAQ9"/>
<evidence type="ECO:0000313" key="8">
    <source>
        <dbReference type="Proteomes" id="UP000238949"/>
    </source>
</evidence>
<dbReference type="PIRSF" id="PIRSF006324">
    <property type="entry name" value="LeuE"/>
    <property type="match status" value="1"/>
</dbReference>
<dbReference type="GO" id="GO:0015171">
    <property type="term" value="F:amino acid transmembrane transporter activity"/>
    <property type="evidence" value="ECO:0007669"/>
    <property type="project" value="TreeGrafter"/>
</dbReference>
<feature type="transmembrane region" description="Helical" evidence="6">
    <location>
        <begin position="70"/>
        <end position="89"/>
    </location>
</feature>
<dbReference type="OrthoDB" id="9804822at2"/>
<evidence type="ECO:0000313" key="7">
    <source>
        <dbReference type="EMBL" id="PRO73559.1"/>
    </source>
</evidence>
<evidence type="ECO:0000256" key="3">
    <source>
        <dbReference type="ARBA" id="ARBA00022692"/>
    </source>
</evidence>
<feature type="transmembrane region" description="Helical" evidence="6">
    <location>
        <begin position="6"/>
        <end position="29"/>
    </location>
</feature>
<comment type="caution">
    <text evidence="7">The sequence shown here is derived from an EMBL/GenBank/DDBJ whole genome shotgun (WGS) entry which is preliminary data.</text>
</comment>
<sequence length="213" mass="22634">MFDVINVIPFIFACLLLNILPGPDSLYIIARSATQGARAGVVALLGIMAGVSVHIVAAALGLSALLATSAWAFTVVKVAGCAYLLYLGFSMLIAKQQTPPDDGQSIELARTTSLQRIFAGGFFTNVLNPKVALFFLAFVPQFIPAEVADKTQMFLALGGIFTLTGTSWCLLLVIGTVWLRKRLSGIGRLSFWLNKAAGGLFVYFAVKLGLASA</sequence>
<dbReference type="RefSeq" id="WP_105934612.1">
    <property type="nucleotide sequence ID" value="NZ_PVNP01000108.1"/>
</dbReference>
<keyword evidence="4 6" id="KW-1133">Transmembrane helix</keyword>
<protein>
    <submittedName>
        <fullName evidence="7">Lysine transporter LysE</fullName>
    </submittedName>
</protein>
<keyword evidence="2" id="KW-1003">Cell membrane</keyword>
<evidence type="ECO:0000256" key="5">
    <source>
        <dbReference type="ARBA" id="ARBA00023136"/>
    </source>
</evidence>
<evidence type="ECO:0000256" key="4">
    <source>
        <dbReference type="ARBA" id="ARBA00022989"/>
    </source>
</evidence>
<gene>
    <name evidence="7" type="ORF">C6Y40_10920</name>
</gene>
<organism evidence="7 8">
    <name type="scientific">Alteromonas alba</name>
    <dbReference type="NCBI Taxonomy" id="2079529"/>
    <lineage>
        <taxon>Bacteria</taxon>
        <taxon>Pseudomonadati</taxon>
        <taxon>Pseudomonadota</taxon>
        <taxon>Gammaproteobacteria</taxon>
        <taxon>Alteromonadales</taxon>
        <taxon>Alteromonadaceae</taxon>
        <taxon>Alteromonas/Salinimonas group</taxon>
        <taxon>Alteromonas</taxon>
    </lineage>
</organism>
<keyword evidence="8" id="KW-1185">Reference proteome</keyword>
<name>A0A2S9VAQ9_9ALTE</name>
<dbReference type="InterPro" id="IPR001123">
    <property type="entry name" value="LeuE-type"/>
</dbReference>
<keyword evidence="3 6" id="KW-0812">Transmembrane</keyword>